<dbReference type="Proteomes" id="UP001596001">
    <property type="component" value="Unassembled WGS sequence"/>
</dbReference>
<comment type="caution">
    <text evidence="2">The sequence shown here is derived from an EMBL/GenBank/DDBJ whole genome shotgun (WGS) entry which is preliminary data.</text>
</comment>
<gene>
    <name evidence="2" type="ORF">ACFO6X_05165</name>
</gene>
<organism evidence="2 3">
    <name type="scientific">Giesbergeria sinuosa</name>
    <dbReference type="NCBI Taxonomy" id="80883"/>
    <lineage>
        <taxon>Bacteria</taxon>
        <taxon>Pseudomonadati</taxon>
        <taxon>Pseudomonadota</taxon>
        <taxon>Betaproteobacteria</taxon>
        <taxon>Burkholderiales</taxon>
        <taxon>Comamonadaceae</taxon>
        <taxon>Giesbergeria</taxon>
    </lineage>
</organism>
<reference evidence="3" key="1">
    <citation type="journal article" date="2019" name="Int. J. Syst. Evol. Microbiol.">
        <title>The Global Catalogue of Microorganisms (GCM) 10K type strain sequencing project: providing services to taxonomists for standard genome sequencing and annotation.</title>
        <authorList>
            <consortium name="The Broad Institute Genomics Platform"/>
            <consortium name="The Broad Institute Genome Sequencing Center for Infectious Disease"/>
            <person name="Wu L."/>
            <person name="Ma J."/>
        </authorList>
    </citation>
    <scope>NUCLEOTIDE SEQUENCE [LARGE SCALE GENOMIC DNA]</scope>
    <source>
        <strain evidence="3">CCUG 49452</strain>
    </source>
</reference>
<keyword evidence="3" id="KW-1185">Reference proteome</keyword>
<feature type="region of interest" description="Disordered" evidence="1">
    <location>
        <begin position="1"/>
        <end position="26"/>
    </location>
</feature>
<proteinExistence type="predicted"/>
<accession>A0ABV9QB98</accession>
<evidence type="ECO:0000313" key="2">
    <source>
        <dbReference type="EMBL" id="MFC4788373.1"/>
    </source>
</evidence>
<evidence type="ECO:0000313" key="3">
    <source>
        <dbReference type="Proteomes" id="UP001596001"/>
    </source>
</evidence>
<evidence type="ECO:0000256" key="1">
    <source>
        <dbReference type="SAM" id="MobiDB-lite"/>
    </source>
</evidence>
<sequence>MGTYPSGRNGVRNSMPLEVPRYSPTGSKPGTIKVGSASWAVLAVLRKTGAWMTHAQLLLATQRSTKSVCWALLYLQALSLIESGADNRNSRYKRYRAKKLEST</sequence>
<dbReference type="EMBL" id="JBHSHJ010000003">
    <property type="protein sequence ID" value="MFC4788373.1"/>
    <property type="molecule type" value="Genomic_DNA"/>
</dbReference>
<protein>
    <submittedName>
        <fullName evidence="2">Uncharacterized protein</fullName>
    </submittedName>
</protein>
<name>A0ABV9QB98_9BURK</name>